<dbReference type="AlphaFoldDB" id="A0A075FWC0"/>
<name>A0A075FWC0_9EURY</name>
<protein>
    <submittedName>
        <fullName evidence="1">Uncharacterized protein</fullName>
    </submittedName>
</protein>
<dbReference type="EMBL" id="KF900404">
    <property type="protein sequence ID" value="AIE93781.1"/>
    <property type="molecule type" value="Genomic_DNA"/>
</dbReference>
<accession>A0A075FWC0</accession>
<organism evidence="1">
    <name type="scientific">uncultured marine group II/III euryarchaeote AD1000_39_H06</name>
    <dbReference type="NCBI Taxonomy" id="1457765"/>
    <lineage>
        <taxon>Archaea</taxon>
        <taxon>Methanobacteriati</taxon>
        <taxon>Methanobacteriota</taxon>
        <taxon>environmental samples</taxon>
    </lineage>
</organism>
<reference evidence="1" key="1">
    <citation type="journal article" date="2014" name="Genome Biol. Evol.">
        <title>Pangenome evidence for extensive interdomain horizontal transfer affecting lineage core and shell genes in uncultured planktonic thaumarchaeota and euryarchaeota.</title>
        <authorList>
            <person name="Deschamps P."/>
            <person name="Zivanovic Y."/>
            <person name="Moreira D."/>
            <person name="Rodriguez-Valera F."/>
            <person name="Lopez-Garcia P."/>
        </authorList>
    </citation>
    <scope>NUCLEOTIDE SEQUENCE</scope>
</reference>
<evidence type="ECO:0000313" key="1">
    <source>
        <dbReference type="EMBL" id="AIE93781.1"/>
    </source>
</evidence>
<sequence>MQRYSPTASRSASSETYLICQNRLPKPRIRGRGKSAMEQLQEHLSELGVVIEQDVDDSKAKVGFRRIAKREEE</sequence>
<proteinExistence type="predicted"/>